<dbReference type="AlphaFoldDB" id="A0AAN6YR20"/>
<feature type="region of interest" description="Disordered" evidence="1">
    <location>
        <begin position="30"/>
        <end position="65"/>
    </location>
</feature>
<accession>A0AAN6YR20</accession>
<evidence type="ECO:0000256" key="1">
    <source>
        <dbReference type="SAM" id="MobiDB-lite"/>
    </source>
</evidence>
<evidence type="ECO:0000313" key="4">
    <source>
        <dbReference type="Proteomes" id="UP001301958"/>
    </source>
</evidence>
<reference evidence="3" key="2">
    <citation type="submission" date="2023-05" db="EMBL/GenBank/DDBJ databases">
        <authorList>
            <consortium name="Lawrence Berkeley National Laboratory"/>
            <person name="Steindorff A."/>
            <person name="Hensen N."/>
            <person name="Bonometti L."/>
            <person name="Westerberg I."/>
            <person name="Brannstrom I.O."/>
            <person name="Guillou S."/>
            <person name="Cros-Aarteil S."/>
            <person name="Calhoun S."/>
            <person name="Haridas S."/>
            <person name="Kuo A."/>
            <person name="Mondo S."/>
            <person name="Pangilinan J."/>
            <person name="Riley R."/>
            <person name="Labutti K."/>
            <person name="Andreopoulos B."/>
            <person name="Lipzen A."/>
            <person name="Chen C."/>
            <person name="Yanf M."/>
            <person name="Daum C."/>
            <person name="Ng V."/>
            <person name="Clum A."/>
            <person name="Ohm R."/>
            <person name="Martin F."/>
            <person name="Silar P."/>
            <person name="Natvig D."/>
            <person name="Lalanne C."/>
            <person name="Gautier V."/>
            <person name="Ament-Velasquez S.L."/>
            <person name="Kruys A."/>
            <person name="Hutchinson M.I."/>
            <person name="Powell A.J."/>
            <person name="Barry K."/>
            <person name="Miller A.N."/>
            <person name="Grigoriev I.V."/>
            <person name="Debuchy R."/>
            <person name="Gladieux P."/>
            <person name="Thoren M.H."/>
            <person name="Johannesson H."/>
        </authorList>
    </citation>
    <scope>NUCLEOTIDE SEQUENCE</scope>
    <source>
        <strain evidence="3">CBS 990.96</strain>
    </source>
</reference>
<feature type="chain" id="PRO_5042819968" description="Secreted protein" evidence="2">
    <location>
        <begin position="25"/>
        <end position="92"/>
    </location>
</feature>
<protein>
    <recommendedName>
        <fullName evidence="5">Secreted protein</fullName>
    </recommendedName>
</protein>
<reference evidence="3" key="1">
    <citation type="journal article" date="2023" name="Mol. Phylogenet. Evol.">
        <title>Genome-scale phylogeny and comparative genomics of the fungal order Sordariales.</title>
        <authorList>
            <person name="Hensen N."/>
            <person name="Bonometti L."/>
            <person name="Westerberg I."/>
            <person name="Brannstrom I.O."/>
            <person name="Guillou S."/>
            <person name="Cros-Aarteil S."/>
            <person name="Calhoun S."/>
            <person name="Haridas S."/>
            <person name="Kuo A."/>
            <person name="Mondo S."/>
            <person name="Pangilinan J."/>
            <person name="Riley R."/>
            <person name="LaButti K."/>
            <person name="Andreopoulos B."/>
            <person name="Lipzen A."/>
            <person name="Chen C."/>
            <person name="Yan M."/>
            <person name="Daum C."/>
            <person name="Ng V."/>
            <person name="Clum A."/>
            <person name="Steindorff A."/>
            <person name="Ohm R.A."/>
            <person name="Martin F."/>
            <person name="Silar P."/>
            <person name="Natvig D.O."/>
            <person name="Lalanne C."/>
            <person name="Gautier V."/>
            <person name="Ament-Velasquez S.L."/>
            <person name="Kruys A."/>
            <person name="Hutchinson M.I."/>
            <person name="Powell A.J."/>
            <person name="Barry K."/>
            <person name="Miller A.N."/>
            <person name="Grigoriev I.V."/>
            <person name="Debuchy R."/>
            <person name="Gladieux P."/>
            <person name="Hiltunen Thoren M."/>
            <person name="Johannesson H."/>
        </authorList>
    </citation>
    <scope>NUCLEOTIDE SEQUENCE</scope>
    <source>
        <strain evidence="3">CBS 990.96</strain>
    </source>
</reference>
<evidence type="ECO:0000256" key="2">
    <source>
        <dbReference type="SAM" id="SignalP"/>
    </source>
</evidence>
<organism evidence="3 4">
    <name type="scientific">Podospora fimiseda</name>
    <dbReference type="NCBI Taxonomy" id="252190"/>
    <lineage>
        <taxon>Eukaryota</taxon>
        <taxon>Fungi</taxon>
        <taxon>Dikarya</taxon>
        <taxon>Ascomycota</taxon>
        <taxon>Pezizomycotina</taxon>
        <taxon>Sordariomycetes</taxon>
        <taxon>Sordariomycetidae</taxon>
        <taxon>Sordariales</taxon>
        <taxon>Podosporaceae</taxon>
        <taxon>Podospora</taxon>
    </lineage>
</organism>
<feature type="compositionally biased region" description="Polar residues" evidence="1">
    <location>
        <begin position="50"/>
        <end position="62"/>
    </location>
</feature>
<feature type="signal peptide" evidence="2">
    <location>
        <begin position="1"/>
        <end position="24"/>
    </location>
</feature>
<keyword evidence="4" id="KW-1185">Reference proteome</keyword>
<gene>
    <name evidence="3" type="ORF">QBC38DRAFT_493359</name>
</gene>
<dbReference type="EMBL" id="MU865634">
    <property type="protein sequence ID" value="KAK4220812.1"/>
    <property type="molecule type" value="Genomic_DNA"/>
</dbReference>
<name>A0AAN6YR20_9PEZI</name>
<evidence type="ECO:0000313" key="3">
    <source>
        <dbReference type="EMBL" id="KAK4220812.1"/>
    </source>
</evidence>
<sequence>MAVQKPVLKTVIGLKLLASTAVTAAYLDHRNQSHPSARRHTMPSTPFLRGSSSDSTSPNNTCLGDPKMCNSPVLEQLLTPARLHHLERIMTG</sequence>
<evidence type="ECO:0008006" key="5">
    <source>
        <dbReference type="Google" id="ProtNLM"/>
    </source>
</evidence>
<keyword evidence="2" id="KW-0732">Signal</keyword>
<dbReference type="Proteomes" id="UP001301958">
    <property type="component" value="Unassembled WGS sequence"/>
</dbReference>
<comment type="caution">
    <text evidence="3">The sequence shown here is derived from an EMBL/GenBank/DDBJ whole genome shotgun (WGS) entry which is preliminary data.</text>
</comment>
<proteinExistence type="predicted"/>